<evidence type="ECO:0000313" key="3">
    <source>
        <dbReference type="Proteomes" id="UP000028090"/>
    </source>
</evidence>
<dbReference type="GO" id="GO:0016747">
    <property type="term" value="F:acyltransferase activity, transferring groups other than amino-acyl groups"/>
    <property type="evidence" value="ECO:0007669"/>
    <property type="project" value="InterPro"/>
</dbReference>
<dbReference type="NCBIfam" id="NF043067">
    <property type="entry name" value="AAC_6p_group_E"/>
    <property type="match status" value="1"/>
</dbReference>
<gene>
    <name evidence="2" type="ORF">SK629_1115</name>
</gene>
<dbReference type="Pfam" id="PF00583">
    <property type="entry name" value="Acetyltransf_1"/>
    <property type="match status" value="1"/>
</dbReference>
<organism evidence="2 3">
    <name type="scientific">Streptococcus mitis</name>
    <dbReference type="NCBI Taxonomy" id="28037"/>
    <lineage>
        <taxon>Bacteria</taxon>
        <taxon>Bacillati</taxon>
        <taxon>Bacillota</taxon>
        <taxon>Bacilli</taxon>
        <taxon>Lactobacillales</taxon>
        <taxon>Streptococcaceae</taxon>
        <taxon>Streptococcus</taxon>
        <taxon>Streptococcus mitis group</taxon>
    </lineage>
</organism>
<protein>
    <submittedName>
        <fullName evidence="2">Acetyltransferase family protein</fullName>
    </submittedName>
</protein>
<dbReference type="AlphaFoldDB" id="A0A081PUW4"/>
<evidence type="ECO:0000313" key="2">
    <source>
        <dbReference type="EMBL" id="KEQ34487.1"/>
    </source>
</evidence>
<feature type="domain" description="N-acetyltransferase" evidence="1">
    <location>
        <begin position="1"/>
        <end position="142"/>
    </location>
</feature>
<dbReference type="InterPro" id="IPR016181">
    <property type="entry name" value="Acyl_CoA_acyltransferase"/>
</dbReference>
<dbReference type="SUPFAM" id="SSF55729">
    <property type="entry name" value="Acyl-CoA N-acyltransferases (Nat)"/>
    <property type="match status" value="1"/>
</dbReference>
<dbReference type="Gene3D" id="3.40.630.30">
    <property type="match status" value="1"/>
</dbReference>
<dbReference type="CDD" id="cd04301">
    <property type="entry name" value="NAT_SF"/>
    <property type="match status" value="1"/>
</dbReference>
<proteinExistence type="predicted"/>
<dbReference type="EMBL" id="JPFU01000013">
    <property type="protein sequence ID" value="KEQ34487.1"/>
    <property type="molecule type" value="Genomic_DNA"/>
</dbReference>
<reference evidence="2 3" key="1">
    <citation type="submission" date="2014-05" db="EMBL/GenBank/DDBJ databases">
        <authorList>
            <person name="Daugherty S.C."/>
            <person name="Tallon L.J."/>
            <person name="Sadzewicz L."/>
            <person name="Kilian M."/>
            <person name="Tettelin H."/>
        </authorList>
    </citation>
    <scope>NUCLEOTIDE SEQUENCE [LARGE SCALE GENOMIC DNA]</scope>
    <source>
        <strain evidence="2 3">SK629</strain>
    </source>
</reference>
<sequence length="142" mass="16193">MDGITNDSIKTAKLMKQLWPQLTDKEAIDEVKKYTNGKNTAIFTEVEGDTIVGLALCSLRFDYVEGCKYSPVGFLEGIIVDEEYRLKDIAKNLCTKCEEWAKNKGCKEFASDCTLTNTDSIRFHLNIGFQEVNRIIHFKKKL</sequence>
<dbReference type="RefSeq" id="WP_042900950.1">
    <property type="nucleotide sequence ID" value="NZ_JPFU01000013.1"/>
</dbReference>
<keyword evidence="2" id="KW-0808">Transferase</keyword>
<dbReference type="InterPro" id="IPR000182">
    <property type="entry name" value="GNAT_dom"/>
</dbReference>
<name>A0A081PUW4_STRMT</name>
<dbReference type="OrthoDB" id="118633at2"/>
<dbReference type="PATRIC" id="fig|28037.95.peg.1048"/>
<evidence type="ECO:0000259" key="1">
    <source>
        <dbReference type="PROSITE" id="PS51186"/>
    </source>
</evidence>
<comment type="caution">
    <text evidence="2">The sequence shown here is derived from an EMBL/GenBank/DDBJ whole genome shotgun (WGS) entry which is preliminary data.</text>
</comment>
<dbReference type="Proteomes" id="UP000028090">
    <property type="component" value="Unassembled WGS sequence"/>
</dbReference>
<accession>A0A081PUW4</accession>
<dbReference type="PROSITE" id="PS51186">
    <property type="entry name" value="GNAT"/>
    <property type="match status" value="1"/>
</dbReference>